<dbReference type="InterPro" id="IPR053392">
    <property type="entry name" value="Transposase_IS30-like"/>
</dbReference>
<dbReference type="SUPFAM" id="SSF53098">
    <property type="entry name" value="Ribonuclease H-like"/>
    <property type="match status" value="1"/>
</dbReference>
<evidence type="ECO:0000256" key="2">
    <source>
        <dbReference type="ARBA" id="ARBA00023004"/>
    </source>
</evidence>
<reference evidence="6" key="1">
    <citation type="submission" date="2021-04" db="EMBL/GenBank/DDBJ databases">
        <title>Proteiniclasticum sedimins sp. nov., an obligate anaerobic bacterium isolated from anaerobic sludge.</title>
        <authorList>
            <person name="Liu J."/>
        </authorList>
    </citation>
    <scope>NUCLEOTIDE SEQUENCE</scope>
    <source>
        <strain evidence="6">BAD-10</strain>
    </source>
</reference>
<dbReference type="GO" id="GO:0005829">
    <property type="term" value="C:cytosol"/>
    <property type="evidence" value="ECO:0007669"/>
    <property type="project" value="TreeGrafter"/>
</dbReference>
<dbReference type="PROSITE" id="PS00198">
    <property type="entry name" value="4FE4S_FER_1"/>
    <property type="match status" value="1"/>
</dbReference>
<dbReference type="PROSITE" id="PS50994">
    <property type="entry name" value="INTEGRASE"/>
    <property type="match status" value="1"/>
</dbReference>
<dbReference type="InterPro" id="IPR051917">
    <property type="entry name" value="Transposase-Integrase"/>
</dbReference>
<keyword evidence="7" id="KW-1185">Reference proteome</keyword>
<dbReference type="InterPro" id="IPR017900">
    <property type="entry name" value="4Fe4S_Fe_S_CS"/>
</dbReference>
<dbReference type="InterPro" id="IPR012337">
    <property type="entry name" value="RNaseH-like_sf"/>
</dbReference>
<dbReference type="Proteomes" id="UP000675379">
    <property type="component" value="Unassembled WGS sequence"/>
</dbReference>
<name>A0A941CPE3_9CLOT</name>
<protein>
    <submittedName>
        <fullName evidence="6">IS30 family transposase</fullName>
    </submittedName>
</protein>
<dbReference type="PANTHER" id="PTHR10948:SF23">
    <property type="entry name" value="TRANSPOSASE INSI FOR INSERTION SEQUENCE ELEMENT IS30A-RELATED"/>
    <property type="match status" value="1"/>
</dbReference>
<dbReference type="GO" id="GO:0046872">
    <property type="term" value="F:metal ion binding"/>
    <property type="evidence" value="ECO:0007669"/>
    <property type="project" value="UniProtKB-KW"/>
</dbReference>
<dbReference type="NCBIfam" id="NF033563">
    <property type="entry name" value="transpos_IS30"/>
    <property type="match status" value="1"/>
</dbReference>
<dbReference type="GO" id="GO:0003676">
    <property type="term" value="F:nucleic acid binding"/>
    <property type="evidence" value="ECO:0007669"/>
    <property type="project" value="InterPro"/>
</dbReference>
<sequence>MFKQLNQIDRLYIETALNQSQPIRKIAEQMNRPLMTITREIKRNRTAKKYTFDKNQCDLRTDCRKRHACGKADCTGRCNTCHLCNKACPSFIKVPCKTRDRSPYCCNACPKKSRCYLDKYFYVASSAESSAKARLRSSRAVIQVSDLELEKLNQTVSRRLKQGQPLYHILASSDLPVSESTMYRYISQGILEARNIDLPRKVGRRIRTGRKRPTGEIPAYRQGKTYDDYVAWMAKNPDLEVAQMDLVEGSGKKHLLTFTFTHCRLLLAFLIPDKTQASVKHALDELEKTIGHQHFRKAFQVVLTDNGTEFQNHRLLEFTSGGERRCQLFYCDPYASWQKGACEKNHTNIRQFLPKGSNFDALSQAKINRMLNNINSVLRKSTKEDAPFNQLSVTLAGIVRKLGLVRIHPENVTLRSSVLK</sequence>
<dbReference type="Gene3D" id="3.30.420.10">
    <property type="entry name" value="Ribonuclease H-like superfamily/Ribonuclease H"/>
    <property type="match status" value="1"/>
</dbReference>
<evidence type="ECO:0000259" key="5">
    <source>
        <dbReference type="PROSITE" id="PS50994"/>
    </source>
</evidence>
<comment type="caution">
    <text evidence="6">The sequence shown here is derived from an EMBL/GenBank/DDBJ whole genome shotgun (WGS) entry which is preliminary data.</text>
</comment>
<gene>
    <name evidence="6" type="ORF">KCG48_08150</name>
</gene>
<dbReference type="GO" id="GO:0006310">
    <property type="term" value="P:DNA recombination"/>
    <property type="evidence" value="ECO:0007669"/>
    <property type="project" value="UniProtKB-KW"/>
</dbReference>
<evidence type="ECO:0000313" key="6">
    <source>
        <dbReference type="EMBL" id="MBR0576315.1"/>
    </source>
</evidence>
<dbReference type="PANTHER" id="PTHR10948">
    <property type="entry name" value="TRANSPOSASE"/>
    <property type="match status" value="1"/>
</dbReference>
<evidence type="ECO:0000313" key="7">
    <source>
        <dbReference type="Proteomes" id="UP000675379"/>
    </source>
</evidence>
<proteinExistence type="predicted"/>
<dbReference type="AlphaFoldDB" id="A0A941CPE3"/>
<dbReference type="GO" id="GO:0032196">
    <property type="term" value="P:transposition"/>
    <property type="evidence" value="ECO:0007669"/>
    <property type="project" value="TreeGrafter"/>
</dbReference>
<dbReference type="GO" id="GO:0051536">
    <property type="term" value="F:iron-sulfur cluster binding"/>
    <property type="evidence" value="ECO:0007669"/>
    <property type="project" value="UniProtKB-KW"/>
</dbReference>
<dbReference type="GO" id="GO:0004803">
    <property type="term" value="F:transposase activity"/>
    <property type="evidence" value="ECO:0007669"/>
    <property type="project" value="TreeGrafter"/>
</dbReference>
<dbReference type="InterPro" id="IPR025246">
    <property type="entry name" value="IS30-like_HTH"/>
</dbReference>
<evidence type="ECO:0000256" key="3">
    <source>
        <dbReference type="ARBA" id="ARBA00023014"/>
    </source>
</evidence>
<keyword evidence="2" id="KW-0408">Iron</keyword>
<feature type="domain" description="Integrase catalytic" evidence="5">
    <location>
        <begin position="233"/>
        <end position="395"/>
    </location>
</feature>
<dbReference type="InterPro" id="IPR036397">
    <property type="entry name" value="RNaseH_sf"/>
</dbReference>
<organism evidence="6 7">
    <name type="scientific">Proteiniclasticum sediminis</name>
    <dbReference type="NCBI Taxonomy" id="2804028"/>
    <lineage>
        <taxon>Bacteria</taxon>
        <taxon>Bacillati</taxon>
        <taxon>Bacillota</taxon>
        <taxon>Clostridia</taxon>
        <taxon>Eubacteriales</taxon>
        <taxon>Clostridiaceae</taxon>
        <taxon>Proteiniclasticum</taxon>
    </lineage>
</organism>
<keyword evidence="3" id="KW-0411">Iron-sulfur</keyword>
<dbReference type="Pfam" id="PF13936">
    <property type="entry name" value="HTH_38"/>
    <property type="match status" value="1"/>
</dbReference>
<evidence type="ECO:0000256" key="1">
    <source>
        <dbReference type="ARBA" id="ARBA00022723"/>
    </source>
</evidence>
<dbReference type="EMBL" id="JAGSCS010000009">
    <property type="protein sequence ID" value="MBR0576315.1"/>
    <property type="molecule type" value="Genomic_DNA"/>
</dbReference>
<evidence type="ECO:0000256" key="4">
    <source>
        <dbReference type="ARBA" id="ARBA00023172"/>
    </source>
</evidence>
<dbReference type="RefSeq" id="WP_211801195.1">
    <property type="nucleotide sequence ID" value="NZ_JAGSCS010000009.1"/>
</dbReference>
<keyword evidence="1" id="KW-0479">Metal-binding</keyword>
<dbReference type="GO" id="GO:0015074">
    <property type="term" value="P:DNA integration"/>
    <property type="evidence" value="ECO:0007669"/>
    <property type="project" value="InterPro"/>
</dbReference>
<accession>A0A941CPE3</accession>
<dbReference type="InterPro" id="IPR001584">
    <property type="entry name" value="Integrase_cat-core"/>
</dbReference>
<keyword evidence="4" id="KW-0233">DNA recombination</keyword>